<evidence type="ECO:0000256" key="2">
    <source>
        <dbReference type="ARBA" id="ARBA00022729"/>
    </source>
</evidence>
<feature type="signal peptide" evidence="6">
    <location>
        <begin position="1"/>
        <end position="35"/>
    </location>
</feature>
<dbReference type="Gene3D" id="2.40.128.90">
    <property type="entry name" value="OMPT-like"/>
    <property type="match status" value="1"/>
</dbReference>
<dbReference type="EMBL" id="CP039865">
    <property type="protein sequence ID" value="QCK88492.1"/>
    <property type="molecule type" value="Genomic_DNA"/>
</dbReference>
<dbReference type="PANTHER" id="PTHR34001:SF3">
    <property type="entry name" value="BLL7405 PROTEIN"/>
    <property type="match status" value="1"/>
</dbReference>
<proteinExistence type="inferred from homology"/>
<evidence type="ECO:0000256" key="1">
    <source>
        <dbReference type="ARBA" id="ARBA00004442"/>
    </source>
</evidence>
<comment type="similarity">
    <text evidence="5">Belongs to the Omp25/RopB family.</text>
</comment>
<feature type="chain" id="PRO_5020599836" evidence="6">
    <location>
        <begin position="36"/>
        <end position="557"/>
    </location>
</feature>
<evidence type="ECO:0000313" key="9">
    <source>
        <dbReference type="Proteomes" id="UP000298588"/>
    </source>
</evidence>
<dbReference type="SUPFAM" id="SSF56925">
    <property type="entry name" value="OMPA-like"/>
    <property type="match status" value="1"/>
</dbReference>
<dbReference type="InterPro" id="IPR053724">
    <property type="entry name" value="OMP_A26_sf"/>
</dbReference>
<dbReference type="PRINTS" id="PR00482">
    <property type="entry name" value="OMPTIN"/>
</dbReference>
<accession>A0A4D7QX94</accession>
<keyword evidence="8" id="KW-0645">Protease</keyword>
<feature type="domain" description="Outer membrane protein beta-barrel" evidence="7">
    <location>
        <begin position="335"/>
        <end position="556"/>
    </location>
</feature>
<dbReference type="Gene3D" id="2.40.160.20">
    <property type="match status" value="1"/>
</dbReference>
<evidence type="ECO:0000313" key="8">
    <source>
        <dbReference type="EMBL" id="QCK88492.1"/>
    </source>
</evidence>
<dbReference type="InterPro" id="IPR020080">
    <property type="entry name" value="OM_adhesin/peptidase_omptin"/>
</dbReference>
<protein>
    <submittedName>
        <fullName evidence="8">Omptin family outer membrane protease</fullName>
    </submittedName>
</protein>
<evidence type="ECO:0000256" key="4">
    <source>
        <dbReference type="ARBA" id="ARBA00023237"/>
    </source>
</evidence>
<reference evidence="8 9" key="1">
    <citation type="submission" date="2019-04" db="EMBL/GenBank/DDBJ databases">
        <title>Phreatobacter aquaticus sp. nov.</title>
        <authorList>
            <person name="Choi A."/>
            <person name="Baek K."/>
        </authorList>
    </citation>
    <scope>NUCLEOTIDE SEQUENCE [LARGE SCALE GENOMIC DNA]</scope>
    <source>
        <strain evidence="8 9">NMCR1094</strain>
    </source>
</reference>
<evidence type="ECO:0000256" key="5">
    <source>
        <dbReference type="ARBA" id="ARBA00038306"/>
    </source>
</evidence>
<evidence type="ECO:0000256" key="3">
    <source>
        <dbReference type="ARBA" id="ARBA00023136"/>
    </source>
</evidence>
<dbReference type="Pfam" id="PF01278">
    <property type="entry name" value="Omptin"/>
    <property type="match status" value="1"/>
</dbReference>
<name>A0A4D7QX94_9HYPH</name>
<evidence type="ECO:0000259" key="7">
    <source>
        <dbReference type="Pfam" id="PF13505"/>
    </source>
</evidence>
<organism evidence="8 9">
    <name type="scientific">Phreatobacter aquaticus</name>
    <dbReference type="NCBI Taxonomy" id="2570229"/>
    <lineage>
        <taxon>Bacteria</taxon>
        <taxon>Pseudomonadati</taxon>
        <taxon>Pseudomonadota</taxon>
        <taxon>Alphaproteobacteria</taxon>
        <taxon>Hyphomicrobiales</taxon>
        <taxon>Phreatobacteraceae</taxon>
        <taxon>Phreatobacter</taxon>
    </lineage>
</organism>
<keyword evidence="8" id="KW-0378">Hydrolase</keyword>
<dbReference type="GO" id="GO:0004190">
    <property type="term" value="F:aspartic-type endopeptidase activity"/>
    <property type="evidence" value="ECO:0007669"/>
    <property type="project" value="InterPro"/>
</dbReference>
<dbReference type="KEGG" id="paqt:E8L99_23390"/>
<dbReference type="AlphaFoldDB" id="A0A4D7QX94"/>
<dbReference type="InterPro" id="IPR051692">
    <property type="entry name" value="OMP-like"/>
</dbReference>
<keyword evidence="3" id="KW-0472">Membrane</keyword>
<dbReference type="InterPro" id="IPR000036">
    <property type="entry name" value="Peptidase_A26_omptin"/>
</dbReference>
<gene>
    <name evidence="8" type="ORF">E8L99_23390</name>
</gene>
<comment type="subcellular location">
    <subcellularLocation>
        <location evidence="1">Cell outer membrane</location>
    </subcellularLocation>
</comment>
<dbReference type="GO" id="GO:0009279">
    <property type="term" value="C:cell outer membrane"/>
    <property type="evidence" value="ECO:0007669"/>
    <property type="project" value="UniProtKB-SubCell"/>
</dbReference>
<keyword evidence="9" id="KW-1185">Reference proteome</keyword>
<dbReference type="GO" id="GO:0006508">
    <property type="term" value="P:proteolysis"/>
    <property type="evidence" value="ECO:0007669"/>
    <property type="project" value="UniProtKB-KW"/>
</dbReference>
<dbReference type="OrthoDB" id="5464981at2"/>
<sequence>MNMALTLRKKSSARHSALALATLAGGLVLAHPATAQQTNREWRGTLDGLTVDLSTGLLNGHGREYVLNPDGSSVSMLRWNMRNVLMFNAAIAYRPADWLKLEMRGSTNFTGMSHMDDYDWNIPGCPASPTGTYCESNHPDTVLRNAILFDSFAAARFLTLGPVQLSAVAGYKFDFYRWQGSGGTSNYAPFPPGSGISYDQTWRAPYLGLAMEAEHGPWSLRGRLIGSVWALGTGRDLHHLRSTLFTDRLGPGQMMAAEIGLGYQIRPGMTLTADYRYQAWRIAQGPADSQALGGALTSFPGKGGGGSNTSHMVSLGLRIRPGEAVRMAQGAPTAPVSLAGFHAGVDIGAAWQNAGWTTNSMGGTPGRLVPETAAARLGSGAPRVGFFAGYGRQVGAWIVGAEADIGLANANRTIVGVPGALDATAIVSATDGVRMTRLWDASLRARFGYEVKPGLALYATGGLAMAASQLRVGCNNGASCVGGTSLDQSVTSTRLGWTLGAGAEAALAGPWFARAEYRYSAYAAVNPTFFATVPADTIRSTVSLNDHRASVALGYRY</sequence>
<dbReference type="PANTHER" id="PTHR34001">
    <property type="entry name" value="BLL7405 PROTEIN"/>
    <property type="match status" value="1"/>
</dbReference>
<keyword evidence="4" id="KW-0998">Cell outer membrane</keyword>
<dbReference type="InterPro" id="IPR011250">
    <property type="entry name" value="OMP/PagP_B-barrel"/>
</dbReference>
<dbReference type="SUPFAM" id="SSF69917">
    <property type="entry name" value="OMPT-like"/>
    <property type="match status" value="1"/>
</dbReference>
<dbReference type="InterPro" id="IPR027385">
    <property type="entry name" value="Beta-barrel_OMP"/>
</dbReference>
<dbReference type="Pfam" id="PF13505">
    <property type="entry name" value="OMP_b-brl"/>
    <property type="match status" value="1"/>
</dbReference>
<evidence type="ECO:0000256" key="6">
    <source>
        <dbReference type="SAM" id="SignalP"/>
    </source>
</evidence>
<keyword evidence="2 6" id="KW-0732">Signal</keyword>
<dbReference type="Proteomes" id="UP000298588">
    <property type="component" value="Chromosome"/>
</dbReference>